<keyword evidence="2" id="KW-1185">Reference proteome</keyword>
<dbReference type="EMBL" id="MU393755">
    <property type="protein sequence ID" value="KAI4858499.1"/>
    <property type="molecule type" value="Genomic_DNA"/>
</dbReference>
<comment type="caution">
    <text evidence="1">The sequence shown here is derived from an EMBL/GenBank/DDBJ whole genome shotgun (WGS) entry which is preliminary data.</text>
</comment>
<gene>
    <name evidence="1" type="ORF">F4820DRAFT_236537</name>
</gene>
<accession>A0ACB9YGF6</accession>
<evidence type="ECO:0000313" key="2">
    <source>
        <dbReference type="Proteomes" id="UP001497700"/>
    </source>
</evidence>
<organism evidence="1 2">
    <name type="scientific">Hypoxylon rubiginosum</name>
    <dbReference type="NCBI Taxonomy" id="110542"/>
    <lineage>
        <taxon>Eukaryota</taxon>
        <taxon>Fungi</taxon>
        <taxon>Dikarya</taxon>
        <taxon>Ascomycota</taxon>
        <taxon>Pezizomycotina</taxon>
        <taxon>Sordariomycetes</taxon>
        <taxon>Xylariomycetidae</taxon>
        <taxon>Xylariales</taxon>
        <taxon>Hypoxylaceae</taxon>
        <taxon>Hypoxylon</taxon>
    </lineage>
</organism>
<proteinExistence type="predicted"/>
<name>A0ACB9YGF6_9PEZI</name>
<reference evidence="1 2" key="1">
    <citation type="journal article" date="2022" name="New Phytol.">
        <title>Ecological generalism drives hyperdiversity of secondary metabolite gene clusters in xylarialean endophytes.</title>
        <authorList>
            <person name="Franco M.E.E."/>
            <person name="Wisecaver J.H."/>
            <person name="Arnold A.E."/>
            <person name="Ju Y.M."/>
            <person name="Slot J.C."/>
            <person name="Ahrendt S."/>
            <person name="Moore L.P."/>
            <person name="Eastman K.E."/>
            <person name="Scott K."/>
            <person name="Konkel Z."/>
            <person name="Mondo S.J."/>
            <person name="Kuo A."/>
            <person name="Hayes R.D."/>
            <person name="Haridas S."/>
            <person name="Andreopoulos B."/>
            <person name="Riley R."/>
            <person name="LaButti K."/>
            <person name="Pangilinan J."/>
            <person name="Lipzen A."/>
            <person name="Amirebrahimi M."/>
            <person name="Yan J."/>
            <person name="Adam C."/>
            <person name="Keymanesh K."/>
            <person name="Ng V."/>
            <person name="Louie K."/>
            <person name="Northen T."/>
            <person name="Drula E."/>
            <person name="Henrissat B."/>
            <person name="Hsieh H.M."/>
            <person name="Youens-Clark K."/>
            <person name="Lutzoni F."/>
            <person name="Miadlikowska J."/>
            <person name="Eastwood D.C."/>
            <person name="Hamelin R.C."/>
            <person name="Grigoriev I.V."/>
            <person name="U'Ren J.M."/>
        </authorList>
    </citation>
    <scope>NUCLEOTIDE SEQUENCE [LARGE SCALE GENOMIC DNA]</scope>
    <source>
        <strain evidence="1 2">CBS 119005</strain>
    </source>
</reference>
<protein>
    <submittedName>
        <fullName evidence="1">Uncharacterized protein</fullName>
    </submittedName>
</protein>
<dbReference type="Proteomes" id="UP001497700">
    <property type="component" value="Unassembled WGS sequence"/>
</dbReference>
<evidence type="ECO:0000313" key="1">
    <source>
        <dbReference type="EMBL" id="KAI4858499.1"/>
    </source>
</evidence>
<sequence>MANQDRSETIRNNPIDRGLEAFLALFSSLCKSNNICCSGEAFGQLSKEDIQDLISGLLPVLQNLPIARLLPSQTRGTLRSDLLRLEVSLDSSDFDLEHVKPLLQAVVAKKSDEEIWAQVYRAVTESTPPPPPPRTIASRLQQTPSSRNMGSLVNSSEKLIDTTEVLKDDLGPLYVDIPQFHETFFGNIPELEKASKVIFNKFCEGSRPLFRDGWTGWSEGAQQSAVIGFLENTFEQLALWAKDHRPLPARWLIAEPNKSLKGSTAPRKLDVGFATHPAPTHWSQILIPGELKSNIDKDRIGGAWLDIGKYVREVFYSQETRRFVLAFTLYGPLMRVWEFDRLGGIASTQFDINKEGLRFVSTILGFLWMEEELVFDPTVITANNKQFIEIIRNGTQERIVIDELMTRVGCIAGRATTCWKAHPEEDPSTTLVIKDSWQYPERDEEGELFREVTRLGVRNVARYYHHETIFVNGNVDDIHHGIRKGLDITKASNYRSQHIGLHQDLGPHSISNDSATSQKRSSSQISASLPPSKRPRSESSIETNYSTLLNRVHRRVIVCDYGQRIVDASSPMMLLVGLQGHLEGHNSLFFKAGILHRDISINNLMINEDRDNKSQVIFMIDMDSAAPKDGQTASGARWKTGTRAFMAIGVLRGEKNTYRHDLESFFWVIFWICIHYNGKREVKNSQFQMWNFIDMERLGNEKHGLVLNPHFNDRLAKDCQPYYKSLIPCVNRFREVLFLENEQVKHDVLYFKVWHVFREA</sequence>